<evidence type="ECO:0000313" key="3">
    <source>
        <dbReference type="EMBL" id="KAA6328970.1"/>
    </source>
</evidence>
<keyword evidence="3" id="KW-0560">Oxidoreductase</keyword>
<dbReference type="InterPro" id="IPR018931">
    <property type="entry name" value="DUF2520"/>
</dbReference>
<dbReference type="Gene3D" id="3.40.50.720">
    <property type="entry name" value="NAD(P)-binding Rossmann-like Domain"/>
    <property type="match status" value="1"/>
</dbReference>
<accession>A0A5J4R7B0</accession>
<dbReference type="InterPro" id="IPR008927">
    <property type="entry name" value="6-PGluconate_DH-like_C_sf"/>
</dbReference>
<feature type="domain" description="DUF2520" evidence="2">
    <location>
        <begin position="129"/>
        <end position="254"/>
    </location>
</feature>
<evidence type="ECO:0000259" key="2">
    <source>
        <dbReference type="Pfam" id="PF10728"/>
    </source>
</evidence>
<dbReference type="EC" id="1.2.1.70" evidence="3"/>
<sequence length="258" mass="29014">MSGADIVFIGAGNLATNLAKALYRNGFHILQVYSRTELSARTLAEAVQADYTTRLHELSTDASLYIVSLTDSAFIELLPEIITGKEHALWVHTAGSIPISVWEGYVERYGVLYPLQTFSKQREVDFRNIPFFIEAAGREDTKYLKSLAAILSDKVYEANSEQRKTLHLAAVFACNFVNHLYALSAGLLEKHQLPFDVLLPLIDETARKVHELPPKCAQTGPAVRYDKRVINKHLSMLTGEPEVREIYRLLSESIHKNI</sequence>
<evidence type="ECO:0000259" key="1">
    <source>
        <dbReference type="Pfam" id="PF03807"/>
    </source>
</evidence>
<dbReference type="SUPFAM" id="SSF51735">
    <property type="entry name" value="NAD(P)-binding Rossmann-fold domains"/>
    <property type="match status" value="1"/>
</dbReference>
<comment type="caution">
    <text evidence="3">The sequence shown here is derived from an EMBL/GenBank/DDBJ whole genome shotgun (WGS) entry which is preliminary data.</text>
</comment>
<gene>
    <name evidence="3" type="ORF">EZS27_022183</name>
</gene>
<dbReference type="AlphaFoldDB" id="A0A5J4R7B0"/>
<dbReference type="GO" id="GO:0008883">
    <property type="term" value="F:glutamyl-tRNA reductase activity"/>
    <property type="evidence" value="ECO:0007669"/>
    <property type="project" value="UniProtKB-EC"/>
</dbReference>
<dbReference type="Pfam" id="PF03807">
    <property type="entry name" value="F420_oxidored"/>
    <property type="match status" value="1"/>
</dbReference>
<dbReference type="InterPro" id="IPR037108">
    <property type="entry name" value="TM1727-like_C_sf"/>
</dbReference>
<protein>
    <submittedName>
        <fullName evidence="3">Glutamyl-tRNA reductase</fullName>
        <ecNumber evidence="3">1.2.1.70</ecNumber>
    </submittedName>
</protein>
<dbReference type="InterPro" id="IPR036291">
    <property type="entry name" value="NAD(P)-bd_dom_sf"/>
</dbReference>
<organism evidence="3">
    <name type="scientific">termite gut metagenome</name>
    <dbReference type="NCBI Taxonomy" id="433724"/>
    <lineage>
        <taxon>unclassified sequences</taxon>
        <taxon>metagenomes</taxon>
        <taxon>organismal metagenomes</taxon>
    </lineage>
</organism>
<dbReference type="SUPFAM" id="SSF48179">
    <property type="entry name" value="6-phosphogluconate dehydrogenase C-terminal domain-like"/>
    <property type="match status" value="1"/>
</dbReference>
<reference evidence="3" key="1">
    <citation type="submission" date="2019-03" db="EMBL/GenBank/DDBJ databases">
        <title>Single cell metagenomics reveals metabolic interactions within the superorganism composed of flagellate Streblomastix strix and complex community of Bacteroidetes bacteria on its surface.</title>
        <authorList>
            <person name="Treitli S.C."/>
            <person name="Kolisko M."/>
            <person name="Husnik F."/>
            <person name="Keeling P."/>
            <person name="Hampl V."/>
        </authorList>
    </citation>
    <scope>NUCLEOTIDE SEQUENCE</scope>
    <source>
        <strain evidence="3">STM</strain>
    </source>
</reference>
<dbReference type="InterPro" id="IPR028939">
    <property type="entry name" value="P5C_Rdtase_cat_N"/>
</dbReference>
<name>A0A5J4R7B0_9ZZZZ</name>
<dbReference type="PANTHER" id="PTHR40459">
    <property type="entry name" value="CONSERVED HYPOTHETICAL ALANINE AND LEUCINE RICH PROTEIN"/>
    <property type="match status" value="1"/>
</dbReference>
<proteinExistence type="predicted"/>
<dbReference type="PANTHER" id="PTHR40459:SF1">
    <property type="entry name" value="CONSERVED HYPOTHETICAL ALANINE AND LEUCINE RICH PROTEIN"/>
    <property type="match status" value="1"/>
</dbReference>
<dbReference type="EMBL" id="SNRY01001724">
    <property type="protein sequence ID" value="KAA6328970.1"/>
    <property type="molecule type" value="Genomic_DNA"/>
</dbReference>
<dbReference type="Pfam" id="PF10728">
    <property type="entry name" value="DUF2520"/>
    <property type="match status" value="1"/>
</dbReference>
<dbReference type="Gene3D" id="1.10.1040.20">
    <property type="entry name" value="ProC-like, C-terminal domain"/>
    <property type="match status" value="1"/>
</dbReference>
<feature type="domain" description="Pyrroline-5-carboxylate reductase catalytic N-terminal" evidence="1">
    <location>
        <begin position="6"/>
        <end position="81"/>
    </location>
</feature>